<proteinExistence type="predicted"/>
<evidence type="ECO:0000256" key="1">
    <source>
        <dbReference type="SAM" id="Phobius"/>
    </source>
</evidence>
<dbReference type="Proteomes" id="UP000011885">
    <property type="component" value="Unassembled WGS sequence"/>
</dbReference>
<evidence type="ECO:0000313" key="2">
    <source>
        <dbReference type="EMBL" id="EMI55641.1"/>
    </source>
</evidence>
<protein>
    <submittedName>
        <fullName evidence="2">Uncharacterized protein</fullName>
    </submittedName>
</protein>
<evidence type="ECO:0000313" key="3">
    <source>
        <dbReference type="Proteomes" id="UP000011885"/>
    </source>
</evidence>
<reference evidence="2 3" key="1">
    <citation type="journal article" date="2013" name="Mar. Genomics">
        <title>Expression of sulfatases in Rhodopirellula baltica and the diversity of sulfatases in the genus Rhodopirellula.</title>
        <authorList>
            <person name="Wegner C.E."/>
            <person name="Richter-Heitmann T."/>
            <person name="Klindworth A."/>
            <person name="Klockow C."/>
            <person name="Richter M."/>
            <person name="Achstetter T."/>
            <person name="Glockner F.O."/>
            <person name="Harder J."/>
        </authorList>
    </citation>
    <scope>NUCLEOTIDE SEQUENCE [LARGE SCALE GENOMIC DNA]</scope>
    <source>
        <strain evidence="2 3">SM41</strain>
    </source>
</reference>
<name>M5UCQ1_9BACT</name>
<keyword evidence="3" id="KW-1185">Reference proteome</keyword>
<comment type="caution">
    <text evidence="2">The sequence shown here is derived from an EMBL/GenBank/DDBJ whole genome shotgun (WGS) entry which is preliminary data.</text>
</comment>
<keyword evidence="1" id="KW-1133">Transmembrane helix</keyword>
<sequence>MYFEATPSQNEWLFGGHLLVFVAFGCLWLPMFGRPSLAGWWFGHASHATLERERQAFRKENAG</sequence>
<gene>
    <name evidence="2" type="ORF">RSSM_02926</name>
</gene>
<feature type="transmembrane region" description="Helical" evidence="1">
    <location>
        <begin position="12"/>
        <end position="32"/>
    </location>
</feature>
<dbReference type="AlphaFoldDB" id="M5UCQ1"/>
<dbReference type="PATRIC" id="fig|1263870.3.peg.3108"/>
<keyword evidence="1" id="KW-0472">Membrane</keyword>
<organism evidence="2 3">
    <name type="scientific">Rhodopirellula sallentina SM41</name>
    <dbReference type="NCBI Taxonomy" id="1263870"/>
    <lineage>
        <taxon>Bacteria</taxon>
        <taxon>Pseudomonadati</taxon>
        <taxon>Planctomycetota</taxon>
        <taxon>Planctomycetia</taxon>
        <taxon>Pirellulales</taxon>
        <taxon>Pirellulaceae</taxon>
        <taxon>Rhodopirellula</taxon>
    </lineage>
</organism>
<accession>M5UCQ1</accession>
<dbReference type="EMBL" id="ANOH01000206">
    <property type="protein sequence ID" value="EMI55641.1"/>
    <property type="molecule type" value="Genomic_DNA"/>
</dbReference>
<keyword evidence="1" id="KW-0812">Transmembrane</keyword>